<evidence type="ECO:0000313" key="2">
    <source>
        <dbReference type="Proteomes" id="UP000199687"/>
    </source>
</evidence>
<reference evidence="1 2" key="1">
    <citation type="submission" date="2016-10" db="EMBL/GenBank/DDBJ databases">
        <authorList>
            <person name="de Groot N.N."/>
        </authorList>
    </citation>
    <scope>NUCLEOTIDE SEQUENCE [LARGE SCALE GENOMIC DNA]</scope>
    <source>
        <strain evidence="1 2">CGMCC 1.7727</strain>
    </source>
</reference>
<evidence type="ECO:0000313" key="1">
    <source>
        <dbReference type="EMBL" id="SES10418.1"/>
    </source>
</evidence>
<dbReference type="RefSeq" id="WP_089742915.1">
    <property type="nucleotide sequence ID" value="NZ_FOGL01000018.1"/>
</dbReference>
<accession>A0A1H9UM84</accession>
<organism evidence="1 2">
    <name type="scientific">Gracilibacillus ureilyticus</name>
    <dbReference type="NCBI Taxonomy" id="531814"/>
    <lineage>
        <taxon>Bacteria</taxon>
        <taxon>Bacillati</taxon>
        <taxon>Bacillota</taxon>
        <taxon>Bacilli</taxon>
        <taxon>Bacillales</taxon>
        <taxon>Bacillaceae</taxon>
        <taxon>Gracilibacillus</taxon>
    </lineage>
</organism>
<dbReference type="Proteomes" id="UP000199687">
    <property type="component" value="Unassembled WGS sequence"/>
</dbReference>
<dbReference type="AlphaFoldDB" id="A0A1H9UM84"/>
<sequence length="162" mass="18365">MNVTTAEFHDVSFISGAPLSFFSDDPEWRENITSVRYEGEKLTATDDYLISSLQEFVGEPEIPYEELGKLIEEGKPAELPQTYWDVIEFLYENQNNTYILAFNPELFAGSNSGTFVIESEGNEDVELSFDFSEEMEIESTKNSMGSTTHALELFEIIGKQSK</sequence>
<gene>
    <name evidence="1" type="ORF">SAMN04487944_11852</name>
</gene>
<dbReference type="EMBL" id="FOGL01000018">
    <property type="protein sequence ID" value="SES10418.1"/>
    <property type="molecule type" value="Genomic_DNA"/>
</dbReference>
<protein>
    <submittedName>
        <fullName evidence="1">Uncharacterized protein</fullName>
    </submittedName>
</protein>
<name>A0A1H9UM84_9BACI</name>
<proteinExistence type="predicted"/>
<keyword evidence="2" id="KW-1185">Reference proteome</keyword>